<accession>A0A1J0GW27</accession>
<name>A0A1J0GW27_9CAUD</name>
<protein>
    <submittedName>
        <fullName evidence="1">Late control D protein</fullName>
    </submittedName>
</protein>
<dbReference type="EMBL" id="KX925554">
    <property type="protein sequence ID" value="APC46393.1"/>
    <property type="molecule type" value="Genomic_DNA"/>
</dbReference>
<dbReference type="KEGG" id="vg:55601545"/>
<organism evidence="1 2">
    <name type="scientific">Streptomyces phage BRock</name>
    <dbReference type="NCBI Taxonomy" id="1913591"/>
    <lineage>
        <taxon>Viruses</taxon>
        <taxon>Duplodnaviria</taxon>
        <taxon>Heunggongvirae</taxon>
        <taxon>Uroviricota</taxon>
        <taxon>Caudoviricetes</taxon>
        <taxon>Borockvirus</taxon>
        <taxon>Borockvirus brock</taxon>
    </lineage>
</organism>
<sequence length="411" mass="45685">MFLNRMPSTAYYAVDVNNKPFNFFVSAVQLIQEYGKHTIMTMDVQYTGPGASRGNAKARTSWSYLREGTPVRITYGNYPSATTTALGYVTSHAVMQTSKDPVYSGTIVNTVRYTITGTTWKMQSTVNKAWKNYSPTSIASAVAAKNGLRAVVHPVRTAYDYRLQNLSDFKFLKALADEIGYKFYVDNTDLYFVNPNIVMGSSPGSRDVPQFWRYSNPGIKDTLEEFIPTVGTTTEHNYIASRTMGGLNPSTGFYVNAKQGYDLYQAFEQGTTAPVLDQYVGFPVESYAEAQQRLNAYTVINQYWVEAKATVIGDSRVKPNNMVQLVGTGIPEDDAGVWLVKKAVHNLTKPARSGNIRSSTYRIDMELTRNQSFILQAKQPSRTAASAKTIPPKLVNGVWKSTNIGAIRNAR</sequence>
<evidence type="ECO:0000313" key="1">
    <source>
        <dbReference type="EMBL" id="APC46393.1"/>
    </source>
</evidence>
<dbReference type="GeneID" id="55601545"/>
<evidence type="ECO:0000313" key="2">
    <source>
        <dbReference type="Proteomes" id="UP000224898"/>
    </source>
</evidence>
<dbReference type="Proteomes" id="UP000224898">
    <property type="component" value="Segment"/>
</dbReference>
<dbReference type="RefSeq" id="YP_009831856.1">
    <property type="nucleotide sequence ID" value="NC_048650.1"/>
</dbReference>
<dbReference type="SUPFAM" id="SSF69279">
    <property type="entry name" value="Phage tail proteins"/>
    <property type="match status" value="1"/>
</dbReference>
<reference evidence="1 2" key="1">
    <citation type="submission" date="2016-09" db="EMBL/GenBank/DDBJ databases">
        <title>Complete Genome Sequence of Streptomyces 5a phage BRock.</title>
        <authorList>
            <person name="Crossman A."/>
            <person name="Baron S."/>
            <person name="Jamdagni P."/>
            <person name="Khatri P."/>
            <person name="Sharma D."/>
            <person name="Pandey M."/>
            <person name="Goyal S."/>
            <person name="Kumar S."/>
            <person name="Phogat A."/>
            <person name="Chawla G."/>
            <person name="Pasricha M."/>
            <person name="Gupta K."/>
            <person name="Bazzad D."/>
            <person name="Aggarwal V."/>
            <person name="Poughat A."/>
            <person name="Singh K."/>
            <person name="Rana P."/>
            <person name="Gautam R."/>
            <person name="Sharma V."/>
            <person name="Tyagi D."/>
            <person name="Shahi A."/>
            <person name="Jangra N."/>
            <person name="Malik M."/>
            <person name="Sidhu P.K."/>
            <person name="Malik S."/>
            <person name="Ghalyan Y."/>
            <person name="Sharma S.S."/>
            <person name="Malik A."/>
            <person name="Chuttani R."/>
            <person name="Bamal N."/>
            <person name="Bhadula D."/>
            <person name="Batra A."/>
            <person name="Temple L."/>
            <person name="Nehra K."/>
        </authorList>
    </citation>
    <scope>NUCLEOTIDE SEQUENCE [LARGE SCALE GENOMIC DNA]</scope>
</reference>
<proteinExistence type="predicted"/>
<keyword evidence="2" id="KW-1185">Reference proteome</keyword>